<dbReference type="RefSeq" id="WP_073376828.1">
    <property type="nucleotide sequence ID" value="NZ_FQXS01000016.1"/>
</dbReference>
<evidence type="ECO:0000256" key="1">
    <source>
        <dbReference type="SAM" id="Coils"/>
    </source>
</evidence>
<dbReference type="STRING" id="1121409.SAMN02745124_02685"/>
<protein>
    <recommendedName>
        <fullName evidence="4">DUF3450 domain-containing protein</fullName>
    </recommendedName>
</protein>
<name>A0A1M5X1L6_9BACT</name>
<dbReference type="Pfam" id="PF11932">
    <property type="entry name" value="DUF3450"/>
    <property type="match status" value="1"/>
</dbReference>
<dbReference type="OrthoDB" id="5880116at2"/>
<accession>A0A1M5X1L6</accession>
<gene>
    <name evidence="2" type="ORF">SAMN02745124_02685</name>
</gene>
<organism evidence="2 3">
    <name type="scientific">Desulfofustis glycolicus DSM 9705</name>
    <dbReference type="NCBI Taxonomy" id="1121409"/>
    <lineage>
        <taxon>Bacteria</taxon>
        <taxon>Pseudomonadati</taxon>
        <taxon>Thermodesulfobacteriota</taxon>
        <taxon>Desulfobulbia</taxon>
        <taxon>Desulfobulbales</taxon>
        <taxon>Desulfocapsaceae</taxon>
        <taxon>Desulfofustis</taxon>
    </lineage>
</organism>
<proteinExistence type="predicted"/>
<dbReference type="AlphaFoldDB" id="A0A1M5X1L6"/>
<evidence type="ECO:0000313" key="2">
    <source>
        <dbReference type="EMBL" id="SHH93747.1"/>
    </source>
</evidence>
<keyword evidence="1" id="KW-0175">Coiled coil</keyword>
<reference evidence="2 3" key="1">
    <citation type="submission" date="2016-11" db="EMBL/GenBank/DDBJ databases">
        <authorList>
            <person name="Jaros S."/>
            <person name="Januszkiewicz K."/>
            <person name="Wedrychowicz H."/>
        </authorList>
    </citation>
    <scope>NUCLEOTIDE SEQUENCE [LARGE SCALE GENOMIC DNA]</scope>
    <source>
        <strain evidence="2 3">DSM 9705</strain>
    </source>
</reference>
<evidence type="ECO:0008006" key="4">
    <source>
        <dbReference type="Google" id="ProtNLM"/>
    </source>
</evidence>
<sequence length="260" mass="30286">MPAVFSRPHWLLFLSILLHLIDPHGITQAAPSLETIEKPVVESVQIRQDTQQHEEQWRAEKQTLMLRYEELQQRREQLTARRQEMTASNDATGQRIAGKQQEIDDIEQIQTEIKPLIAELTADLQRFVVEDLPFLPDERRRRLDRLQELSGDLEISVSEHFRKAMEALLIEAEYGTTIEVSQQTIRLDDRDLLVNIFRLGRIALFFQSIDAHTCGYFNLAKTTWTELPQRYNKSIEAAMHIGFKRRPADLLTLPLGRIHL</sequence>
<keyword evidence="3" id="KW-1185">Reference proteome</keyword>
<dbReference type="EMBL" id="FQXS01000016">
    <property type="protein sequence ID" value="SHH93747.1"/>
    <property type="molecule type" value="Genomic_DNA"/>
</dbReference>
<feature type="coiled-coil region" evidence="1">
    <location>
        <begin position="54"/>
        <end position="88"/>
    </location>
</feature>
<evidence type="ECO:0000313" key="3">
    <source>
        <dbReference type="Proteomes" id="UP000184139"/>
    </source>
</evidence>
<dbReference type="Proteomes" id="UP000184139">
    <property type="component" value="Unassembled WGS sequence"/>
</dbReference>
<dbReference type="InterPro" id="IPR016866">
    <property type="entry name" value="UCP028069"/>
</dbReference>